<evidence type="ECO:0000313" key="9">
    <source>
        <dbReference type="EMBL" id="KAF5530032.1"/>
    </source>
</evidence>
<name>A0A8H5MJD3_9HYPO</name>
<comment type="catalytic activity">
    <reaction evidence="1">
        <text>Hydrolysis of terminal, non-reducing beta-D-glucosyl residues with release of beta-D-glucose.</text>
        <dbReference type="EC" id="3.2.1.21"/>
    </reaction>
</comment>
<comment type="similarity">
    <text evidence="2">Belongs to the glycosyl hydrolase 3 family.</text>
</comment>
<gene>
    <name evidence="9" type="ORF">FNAPI_13687</name>
</gene>
<keyword evidence="6" id="KW-0136">Cellulose degradation</keyword>
<feature type="domain" description="Fibronectin type III-like" evidence="8">
    <location>
        <begin position="29"/>
        <end position="96"/>
    </location>
</feature>
<evidence type="ECO:0000256" key="5">
    <source>
        <dbReference type="ARBA" id="ARBA00022801"/>
    </source>
</evidence>
<dbReference type="InterPro" id="IPR013783">
    <property type="entry name" value="Ig-like_fold"/>
</dbReference>
<reference evidence="9 10" key="1">
    <citation type="submission" date="2020-05" db="EMBL/GenBank/DDBJ databases">
        <title>Identification and distribution of gene clusters putatively required for synthesis of sphingolipid metabolism inhibitors in phylogenetically diverse species of the filamentous fungus Fusarium.</title>
        <authorList>
            <person name="Kim H.-S."/>
            <person name="Busman M."/>
            <person name="Brown D.W."/>
            <person name="Divon H."/>
            <person name="Uhlig S."/>
            <person name="Proctor R.H."/>
        </authorList>
    </citation>
    <scope>NUCLEOTIDE SEQUENCE [LARGE SCALE GENOMIC DNA]</scope>
    <source>
        <strain evidence="9 10">NRRL 25196</strain>
    </source>
</reference>
<keyword evidence="4" id="KW-0732">Signal</keyword>
<evidence type="ECO:0000313" key="10">
    <source>
        <dbReference type="Proteomes" id="UP000574317"/>
    </source>
</evidence>
<dbReference type="InterPro" id="IPR026891">
    <property type="entry name" value="Fn3-like"/>
</dbReference>
<dbReference type="EMBL" id="JAAOAO010000924">
    <property type="protein sequence ID" value="KAF5530032.1"/>
    <property type="molecule type" value="Genomic_DNA"/>
</dbReference>
<sequence>MEGGQADIWDALVKVTADVTNTGQMDGAEAAQLYVGIPGAPLKQLRGFTKPFIKAGETKRIYFGPTTRRDLSVWDTARQKWLLQSDDYAVFVGASSRILPLEGKLTI</sequence>
<dbReference type="GO" id="GO:0030245">
    <property type="term" value="P:cellulose catabolic process"/>
    <property type="evidence" value="ECO:0007669"/>
    <property type="project" value="UniProtKB-KW"/>
</dbReference>
<evidence type="ECO:0000256" key="6">
    <source>
        <dbReference type="ARBA" id="ARBA00023001"/>
    </source>
</evidence>
<protein>
    <recommendedName>
        <fullName evidence="3">beta-glucosidase</fullName>
        <ecNumber evidence="3">3.2.1.21</ecNumber>
    </recommendedName>
</protein>
<dbReference type="EC" id="3.2.1.21" evidence="3"/>
<dbReference type="Proteomes" id="UP000574317">
    <property type="component" value="Unassembled WGS sequence"/>
</dbReference>
<dbReference type="GO" id="GO:0008422">
    <property type="term" value="F:beta-glucosidase activity"/>
    <property type="evidence" value="ECO:0007669"/>
    <property type="project" value="UniProtKB-EC"/>
</dbReference>
<evidence type="ECO:0000256" key="2">
    <source>
        <dbReference type="ARBA" id="ARBA00005336"/>
    </source>
</evidence>
<evidence type="ECO:0000256" key="7">
    <source>
        <dbReference type="ARBA" id="ARBA00023295"/>
    </source>
</evidence>
<evidence type="ECO:0000256" key="1">
    <source>
        <dbReference type="ARBA" id="ARBA00000448"/>
    </source>
</evidence>
<dbReference type="PANTHER" id="PTHR42715:SF5">
    <property type="entry name" value="BETA-GLUCOSIDASE M-RELATED"/>
    <property type="match status" value="1"/>
</dbReference>
<dbReference type="PANTHER" id="PTHR42715">
    <property type="entry name" value="BETA-GLUCOSIDASE"/>
    <property type="match status" value="1"/>
</dbReference>
<dbReference type="InterPro" id="IPR050288">
    <property type="entry name" value="Cellulose_deg_GH3"/>
</dbReference>
<evidence type="ECO:0000259" key="8">
    <source>
        <dbReference type="SMART" id="SM01217"/>
    </source>
</evidence>
<keyword evidence="6" id="KW-0119">Carbohydrate metabolism</keyword>
<comment type="caution">
    <text evidence="9">The sequence shown here is derived from an EMBL/GenBank/DDBJ whole genome shotgun (WGS) entry which is preliminary data.</text>
</comment>
<evidence type="ECO:0000256" key="4">
    <source>
        <dbReference type="ARBA" id="ARBA00022729"/>
    </source>
</evidence>
<dbReference type="AlphaFoldDB" id="A0A8H5MJD3"/>
<evidence type="ECO:0000256" key="3">
    <source>
        <dbReference type="ARBA" id="ARBA00012744"/>
    </source>
</evidence>
<keyword evidence="6" id="KW-0624">Polysaccharide degradation</keyword>
<organism evidence="9 10">
    <name type="scientific">Fusarium napiforme</name>
    <dbReference type="NCBI Taxonomy" id="42672"/>
    <lineage>
        <taxon>Eukaryota</taxon>
        <taxon>Fungi</taxon>
        <taxon>Dikarya</taxon>
        <taxon>Ascomycota</taxon>
        <taxon>Pezizomycotina</taxon>
        <taxon>Sordariomycetes</taxon>
        <taxon>Hypocreomycetidae</taxon>
        <taxon>Hypocreales</taxon>
        <taxon>Nectriaceae</taxon>
        <taxon>Fusarium</taxon>
        <taxon>Fusarium fujikuroi species complex</taxon>
    </lineage>
</organism>
<dbReference type="Gene3D" id="2.60.40.10">
    <property type="entry name" value="Immunoglobulins"/>
    <property type="match status" value="1"/>
</dbReference>
<accession>A0A8H5MJD3</accession>
<proteinExistence type="inferred from homology"/>
<dbReference type="SMART" id="SM01217">
    <property type="entry name" value="Fn3_like"/>
    <property type="match status" value="1"/>
</dbReference>
<keyword evidence="7" id="KW-0326">Glycosidase</keyword>
<keyword evidence="10" id="KW-1185">Reference proteome</keyword>
<dbReference type="Pfam" id="PF14310">
    <property type="entry name" value="Fn3-like"/>
    <property type="match status" value="1"/>
</dbReference>
<keyword evidence="5" id="KW-0378">Hydrolase</keyword>